<keyword evidence="6" id="KW-0325">Glycoprotein</keyword>
<evidence type="ECO:0000256" key="7">
    <source>
        <dbReference type="SAM" id="MobiDB-lite"/>
    </source>
</evidence>
<dbReference type="EMBL" id="OC873034">
    <property type="protein sequence ID" value="CAD7636112.1"/>
    <property type="molecule type" value="Genomic_DNA"/>
</dbReference>
<comment type="subcellular location">
    <subcellularLocation>
        <location evidence="1">Secreted</location>
    </subcellularLocation>
</comment>
<proteinExistence type="inferred from homology"/>
<comment type="similarity">
    <text evidence="2">Belongs to the twisted gastrulation protein family.</text>
</comment>
<feature type="region of interest" description="Disordered" evidence="7">
    <location>
        <begin position="227"/>
        <end position="290"/>
    </location>
</feature>
<evidence type="ECO:0000259" key="10">
    <source>
        <dbReference type="Pfam" id="PF23782"/>
    </source>
</evidence>
<evidence type="ECO:0000313" key="12">
    <source>
        <dbReference type="Proteomes" id="UP000759131"/>
    </source>
</evidence>
<keyword evidence="12" id="KW-1185">Reference proteome</keyword>
<name>A0A7R9L7D3_9ACAR</name>
<protein>
    <recommendedName>
        <fullName evidence="13">Protein twisted gastrulation</fullName>
    </recommendedName>
</protein>
<feature type="compositionally biased region" description="Basic and acidic residues" evidence="7">
    <location>
        <begin position="237"/>
        <end position="257"/>
    </location>
</feature>
<dbReference type="GO" id="GO:0005615">
    <property type="term" value="C:extracellular space"/>
    <property type="evidence" value="ECO:0007669"/>
    <property type="project" value="TreeGrafter"/>
</dbReference>
<evidence type="ECO:0000256" key="5">
    <source>
        <dbReference type="ARBA" id="ARBA00022729"/>
    </source>
</evidence>
<keyword evidence="4" id="KW-0964">Secreted</keyword>
<dbReference type="Pfam" id="PF04668">
    <property type="entry name" value="Tsg"/>
    <property type="match status" value="1"/>
</dbReference>
<dbReference type="InterPro" id="IPR057635">
    <property type="entry name" value="Tsg_N"/>
</dbReference>
<evidence type="ECO:0000256" key="8">
    <source>
        <dbReference type="SAM" id="SignalP"/>
    </source>
</evidence>
<dbReference type="PROSITE" id="PS51257">
    <property type="entry name" value="PROKAR_LIPOPROTEIN"/>
    <property type="match status" value="1"/>
</dbReference>
<feature type="signal peptide" evidence="8">
    <location>
        <begin position="1"/>
        <end position="26"/>
    </location>
</feature>
<evidence type="ECO:0008006" key="13">
    <source>
        <dbReference type="Google" id="ProtNLM"/>
    </source>
</evidence>
<dbReference type="OrthoDB" id="10037323at2759"/>
<evidence type="ECO:0000256" key="3">
    <source>
        <dbReference type="ARBA" id="ARBA00022473"/>
    </source>
</evidence>
<dbReference type="AlphaFoldDB" id="A0A7R9L7D3"/>
<reference evidence="11" key="1">
    <citation type="submission" date="2020-11" db="EMBL/GenBank/DDBJ databases">
        <authorList>
            <person name="Tran Van P."/>
        </authorList>
    </citation>
    <scope>NUCLEOTIDE SEQUENCE</scope>
</reference>
<dbReference type="Proteomes" id="UP000759131">
    <property type="component" value="Unassembled WGS sequence"/>
</dbReference>
<feature type="domain" description="Tsg C-terminal" evidence="9">
    <location>
        <begin position="88"/>
        <end position="213"/>
    </location>
</feature>
<dbReference type="GO" id="GO:0030510">
    <property type="term" value="P:regulation of BMP signaling pathway"/>
    <property type="evidence" value="ECO:0007669"/>
    <property type="project" value="TreeGrafter"/>
</dbReference>
<accession>A0A7R9L7D3</accession>
<dbReference type="PANTHER" id="PTHR12312:SF16">
    <property type="entry name" value="TWISTED GASTRULATION PROTEIN HOMOLOG 1-A-RELATED"/>
    <property type="match status" value="1"/>
</dbReference>
<feature type="domain" description="Tsg N-terminal" evidence="10">
    <location>
        <begin position="26"/>
        <end position="84"/>
    </location>
</feature>
<evidence type="ECO:0000259" key="9">
    <source>
        <dbReference type="Pfam" id="PF04668"/>
    </source>
</evidence>
<evidence type="ECO:0000256" key="1">
    <source>
        <dbReference type="ARBA" id="ARBA00004613"/>
    </source>
</evidence>
<sequence>MMKTCVVVWMCCAVTLTTMCVVGVFGCNEAVCASVVSKCMLTQSCNCHHFKQNRTCSRDCYHCLDYLYHDCCSCVEMCPKANTSESSLASKSHVEDLTEGQHDLFTVLTEERDHLLRWTSYSFPLKVVIMESIGVHSDPMKNNGSDGIDVEKDTAVNCTVAYMSQCMSWNKCKSSCTSMGASSYRWFHDGCCECVGTYCINYGINESKCLQCPLTPENSVNQEIDEHEANGDPNAATDERISDYDSEDNRHTEEENGSHNTLTSNEKTEKSEKQTNKKSNENQNEKKENV</sequence>
<dbReference type="InterPro" id="IPR006761">
    <property type="entry name" value="Tsg"/>
</dbReference>
<organism evidence="11">
    <name type="scientific">Medioppia subpectinata</name>
    <dbReference type="NCBI Taxonomy" id="1979941"/>
    <lineage>
        <taxon>Eukaryota</taxon>
        <taxon>Metazoa</taxon>
        <taxon>Ecdysozoa</taxon>
        <taxon>Arthropoda</taxon>
        <taxon>Chelicerata</taxon>
        <taxon>Arachnida</taxon>
        <taxon>Acari</taxon>
        <taxon>Acariformes</taxon>
        <taxon>Sarcoptiformes</taxon>
        <taxon>Oribatida</taxon>
        <taxon>Brachypylina</taxon>
        <taxon>Oppioidea</taxon>
        <taxon>Oppiidae</taxon>
        <taxon>Medioppia</taxon>
    </lineage>
</organism>
<dbReference type="PANTHER" id="PTHR12312">
    <property type="entry name" value="TWISTED GASTRULATION PROTEIN HOMOLOG 1-A-RELATED"/>
    <property type="match status" value="1"/>
</dbReference>
<feature type="chain" id="PRO_5036211161" description="Protein twisted gastrulation" evidence="8">
    <location>
        <begin position="27"/>
        <end position="290"/>
    </location>
</feature>
<evidence type="ECO:0000256" key="2">
    <source>
        <dbReference type="ARBA" id="ARBA00010047"/>
    </source>
</evidence>
<keyword evidence="3" id="KW-0217">Developmental protein</keyword>
<evidence type="ECO:0000256" key="4">
    <source>
        <dbReference type="ARBA" id="ARBA00022525"/>
    </source>
</evidence>
<gene>
    <name evidence="11" type="ORF">OSB1V03_LOCUS16501</name>
</gene>
<keyword evidence="5 8" id="KW-0732">Signal</keyword>
<evidence type="ECO:0000256" key="6">
    <source>
        <dbReference type="ARBA" id="ARBA00023180"/>
    </source>
</evidence>
<dbReference type="InterPro" id="IPR057726">
    <property type="entry name" value="Tsg_C"/>
</dbReference>
<dbReference type="EMBL" id="CAJPIZ010018459">
    <property type="protein sequence ID" value="CAG2116542.1"/>
    <property type="molecule type" value="Genomic_DNA"/>
</dbReference>
<feature type="compositionally biased region" description="Basic and acidic residues" evidence="7">
    <location>
        <begin position="266"/>
        <end position="290"/>
    </location>
</feature>
<evidence type="ECO:0000313" key="11">
    <source>
        <dbReference type="EMBL" id="CAD7636112.1"/>
    </source>
</evidence>
<dbReference type="Pfam" id="PF23782">
    <property type="entry name" value="Tsg_N"/>
    <property type="match status" value="1"/>
</dbReference>